<protein>
    <submittedName>
        <fullName evidence="2">Uncharacterized protein</fullName>
    </submittedName>
</protein>
<comment type="caution">
    <text evidence="2">The sequence shown here is derived from an EMBL/GenBank/DDBJ whole genome shotgun (WGS) entry which is preliminary data.</text>
</comment>
<dbReference type="Proteomes" id="UP000249390">
    <property type="component" value="Unassembled WGS sequence"/>
</dbReference>
<reference evidence="2 3" key="1">
    <citation type="submission" date="2018-06" db="EMBL/GenBank/DDBJ databases">
        <title>The Genome of Cuscuta australis (Dodder) Provides Insight into the Evolution of Plant Parasitism.</title>
        <authorList>
            <person name="Liu H."/>
        </authorList>
    </citation>
    <scope>NUCLEOTIDE SEQUENCE [LARGE SCALE GENOMIC DNA]</scope>
    <source>
        <strain evidence="3">cv. Yunnan</strain>
        <tissue evidence="2">Vines</tissue>
    </source>
</reference>
<name>A0A328CZM9_9ASTE</name>
<evidence type="ECO:0000313" key="3">
    <source>
        <dbReference type="Proteomes" id="UP000249390"/>
    </source>
</evidence>
<gene>
    <name evidence="2" type="ORF">DM860_002634</name>
</gene>
<keyword evidence="1" id="KW-0812">Transmembrane</keyword>
<evidence type="ECO:0000313" key="2">
    <source>
        <dbReference type="EMBL" id="RAL38656.1"/>
    </source>
</evidence>
<dbReference type="EMBL" id="NQVE01000209">
    <property type="protein sequence ID" value="RAL38656.1"/>
    <property type="molecule type" value="Genomic_DNA"/>
</dbReference>
<feature type="transmembrane region" description="Helical" evidence="1">
    <location>
        <begin position="12"/>
        <end position="31"/>
    </location>
</feature>
<evidence type="ECO:0000256" key="1">
    <source>
        <dbReference type="SAM" id="Phobius"/>
    </source>
</evidence>
<keyword evidence="3" id="KW-1185">Reference proteome</keyword>
<keyword evidence="1" id="KW-1133">Transmembrane helix</keyword>
<organism evidence="2 3">
    <name type="scientific">Cuscuta australis</name>
    <dbReference type="NCBI Taxonomy" id="267555"/>
    <lineage>
        <taxon>Eukaryota</taxon>
        <taxon>Viridiplantae</taxon>
        <taxon>Streptophyta</taxon>
        <taxon>Embryophyta</taxon>
        <taxon>Tracheophyta</taxon>
        <taxon>Spermatophyta</taxon>
        <taxon>Magnoliopsida</taxon>
        <taxon>eudicotyledons</taxon>
        <taxon>Gunneridae</taxon>
        <taxon>Pentapetalae</taxon>
        <taxon>asterids</taxon>
        <taxon>lamiids</taxon>
        <taxon>Solanales</taxon>
        <taxon>Convolvulaceae</taxon>
        <taxon>Cuscuteae</taxon>
        <taxon>Cuscuta</taxon>
        <taxon>Cuscuta subgen. Grammica</taxon>
        <taxon>Cuscuta sect. Cleistogrammica</taxon>
    </lineage>
</organism>
<dbReference type="AlphaFoldDB" id="A0A328CZM9"/>
<sequence length="101" mass="11604">MITLEKMHLGSSIRLQLCLFMFSAMILRCILGTMKDLDQIFMVECCYFSSIDCVTGLVHKTHLYWQMIHTIGATVDVLQAIYCEELISSSFARDIDDFIIL</sequence>
<proteinExistence type="predicted"/>
<keyword evidence="1" id="KW-0472">Membrane</keyword>
<accession>A0A328CZM9</accession>